<dbReference type="InterPro" id="IPR026590">
    <property type="entry name" value="Ssirtuin_cat_dom"/>
</dbReference>
<feature type="binding site" evidence="3">
    <location>
        <position position="269"/>
    </location>
    <ligand>
        <name>Zn(2+)</name>
        <dbReference type="ChEBI" id="CHEBI:29105"/>
    </ligand>
</feature>
<feature type="compositionally biased region" description="Polar residues" evidence="4">
    <location>
        <begin position="114"/>
        <end position="129"/>
    </location>
</feature>
<dbReference type="InterPro" id="IPR050134">
    <property type="entry name" value="NAD-dep_sirtuin_deacylases"/>
</dbReference>
<keyword evidence="2" id="KW-0520">NAD</keyword>
<dbReference type="Pfam" id="PF02146">
    <property type="entry name" value="SIR2"/>
    <property type="match status" value="1"/>
</dbReference>
<dbReference type="AlphaFoldDB" id="A0AAW1P0A2"/>
<dbReference type="InterPro" id="IPR029035">
    <property type="entry name" value="DHS-like_NAD/FAD-binding_dom"/>
</dbReference>
<protein>
    <recommendedName>
        <fullName evidence="5">Deacetylase sirtuin-type domain-containing protein</fullName>
    </recommendedName>
</protein>
<dbReference type="InterPro" id="IPR003000">
    <property type="entry name" value="Sirtuin"/>
</dbReference>
<evidence type="ECO:0000313" key="7">
    <source>
        <dbReference type="Proteomes" id="UP001465755"/>
    </source>
</evidence>
<accession>A0AAW1P0A2</accession>
<evidence type="ECO:0000256" key="1">
    <source>
        <dbReference type="ARBA" id="ARBA00022679"/>
    </source>
</evidence>
<dbReference type="PROSITE" id="PS50305">
    <property type="entry name" value="SIRTUIN"/>
    <property type="match status" value="1"/>
</dbReference>
<evidence type="ECO:0000256" key="3">
    <source>
        <dbReference type="PROSITE-ProRule" id="PRU00236"/>
    </source>
</evidence>
<comment type="caution">
    <text evidence="6">The sequence shown here is derived from an EMBL/GenBank/DDBJ whole genome shotgun (WGS) entry which is preliminary data.</text>
</comment>
<dbReference type="PANTHER" id="PTHR11085:SF10">
    <property type="entry name" value="NAD-DEPENDENT PROTEIN DEACYLASE SIRTUIN-5, MITOCHONDRIAL-RELATED"/>
    <property type="match status" value="1"/>
</dbReference>
<evidence type="ECO:0000256" key="2">
    <source>
        <dbReference type="ARBA" id="ARBA00023027"/>
    </source>
</evidence>
<feature type="region of interest" description="Disordered" evidence="4">
    <location>
        <begin position="315"/>
        <end position="336"/>
    </location>
</feature>
<evidence type="ECO:0000313" key="6">
    <source>
        <dbReference type="EMBL" id="KAK9799357.1"/>
    </source>
</evidence>
<feature type="domain" description="Deacetylase sirtuin-type" evidence="5">
    <location>
        <begin position="133"/>
        <end position="464"/>
    </location>
</feature>
<reference evidence="6 7" key="1">
    <citation type="journal article" date="2024" name="Nat. Commun.">
        <title>Phylogenomics reveals the evolutionary origins of lichenization in chlorophyte algae.</title>
        <authorList>
            <person name="Puginier C."/>
            <person name="Libourel C."/>
            <person name="Otte J."/>
            <person name="Skaloud P."/>
            <person name="Haon M."/>
            <person name="Grisel S."/>
            <person name="Petersen M."/>
            <person name="Berrin J.G."/>
            <person name="Delaux P.M."/>
            <person name="Dal Grande F."/>
            <person name="Keller J."/>
        </authorList>
    </citation>
    <scope>NUCLEOTIDE SEQUENCE [LARGE SCALE GENOMIC DNA]</scope>
    <source>
        <strain evidence="6 7">SAG 2036</strain>
    </source>
</reference>
<dbReference type="EMBL" id="JALJOQ010000090">
    <property type="protein sequence ID" value="KAK9799357.1"/>
    <property type="molecule type" value="Genomic_DNA"/>
</dbReference>
<dbReference type="Proteomes" id="UP001465755">
    <property type="component" value="Unassembled WGS sequence"/>
</dbReference>
<dbReference type="GO" id="GO:0046872">
    <property type="term" value="F:metal ion binding"/>
    <property type="evidence" value="ECO:0007669"/>
    <property type="project" value="UniProtKB-KW"/>
</dbReference>
<proteinExistence type="predicted"/>
<evidence type="ECO:0000256" key="4">
    <source>
        <dbReference type="SAM" id="MobiDB-lite"/>
    </source>
</evidence>
<organism evidence="6 7">
    <name type="scientific">Symbiochloris irregularis</name>
    <dbReference type="NCBI Taxonomy" id="706552"/>
    <lineage>
        <taxon>Eukaryota</taxon>
        <taxon>Viridiplantae</taxon>
        <taxon>Chlorophyta</taxon>
        <taxon>core chlorophytes</taxon>
        <taxon>Trebouxiophyceae</taxon>
        <taxon>Trebouxiales</taxon>
        <taxon>Trebouxiaceae</taxon>
        <taxon>Symbiochloris</taxon>
    </lineage>
</organism>
<name>A0AAW1P0A2_9CHLO</name>
<dbReference type="Gene3D" id="3.40.50.1220">
    <property type="entry name" value="TPP-binding domain"/>
    <property type="match status" value="1"/>
</dbReference>
<keyword evidence="3" id="KW-0479">Metal-binding</keyword>
<feature type="binding site" evidence="3">
    <location>
        <position position="361"/>
    </location>
    <ligand>
        <name>Zn(2+)</name>
        <dbReference type="ChEBI" id="CHEBI:29105"/>
    </ligand>
</feature>
<keyword evidence="1" id="KW-0808">Transferase</keyword>
<feature type="binding site" evidence="3">
    <location>
        <position position="364"/>
    </location>
    <ligand>
        <name>Zn(2+)</name>
        <dbReference type="ChEBI" id="CHEBI:29105"/>
    </ligand>
</feature>
<dbReference type="GO" id="GO:0070403">
    <property type="term" value="F:NAD+ binding"/>
    <property type="evidence" value="ECO:0007669"/>
    <property type="project" value="InterPro"/>
</dbReference>
<sequence length="464" mass="50125">MLLSLRHHLRGGLLERLLPGQHSKSSVRGFHQCSAARSSGFSQDRVLADGTFVPAGTVTLTDGSLGVPPGVKIRPPGSPPTPTKRTLEASEKETAAEEAGRPSVSVEQGLDLDSQPSTSGRAQARSSVPLTAPLTDPISSYQLQQLVDFMQSHRRIAVLTGAGCSTESNIPDYRGRNGAYSTGFKPMTHQQFTSSEHSRSRYWARSFAGWHEYCDVKPNPAHFALARLQSHGRISHLMTQNVDRLHQKAGARDVLELHGTTHEVICLQCQQITDRYEFQEILAEANPDAAAAVRQMKKRGIDHAGAAERMNKIGSDERGQASAKAGAAVRRPDGDVEWPVRRPDGDVELRDAGHGFYVPPCTACGGPLKPDVVFFGDGVPAWRSQRALEISGELCDAMLVVGSSMQVYSAYRLARACTKRDAPLAIVNVGTTRADNEASLKIECLVGEVLSRLAAEPAMLVPPG</sequence>
<dbReference type="SUPFAM" id="SSF52467">
    <property type="entry name" value="DHS-like NAD/FAD-binding domain"/>
    <property type="match status" value="1"/>
</dbReference>
<keyword evidence="7" id="KW-1185">Reference proteome</keyword>
<feature type="binding site" evidence="3">
    <location>
        <position position="266"/>
    </location>
    <ligand>
        <name>Zn(2+)</name>
        <dbReference type="ChEBI" id="CHEBI:29105"/>
    </ligand>
</feature>
<evidence type="ECO:0000259" key="5">
    <source>
        <dbReference type="PROSITE" id="PS50305"/>
    </source>
</evidence>
<dbReference type="PANTHER" id="PTHR11085">
    <property type="entry name" value="NAD-DEPENDENT PROTEIN DEACYLASE SIRTUIN-5, MITOCHONDRIAL-RELATED"/>
    <property type="match status" value="1"/>
</dbReference>
<feature type="region of interest" description="Disordered" evidence="4">
    <location>
        <begin position="61"/>
        <end position="134"/>
    </location>
</feature>
<gene>
    <name evidence="6" type="ORF">WJX73_000370</name>
</gene>
<dbReference type="Gene3D" id="3.30.1600.10">
    <property type="entry name" value="SIR2/SIRT2 'Small Domain"/>
    <property type="match status" value="1"/>
</dbReference>
<keyword evidence="3" id="KW-0862">Zinc</keyword>
<feature type="active site" description="Proton acceptor" evidence="3">
    <location>
        <position position="258"/>
    </location>
</feature>
<feature type="compositionally biased region" description="Basic and acidic residues" evidence="4">
    <location>
        <begin position="85"/>
        <end position="100"/>
    </location>
</feature>
<dbReference type="GO" id="GO:0017136">
    <property type="term" value="F:histone deacetylase activity, NAD-dependent"/>
    <property type="evidence" value="ECO:0007669"/>
    <property type="project" value="TreeGrafter"/>
</dbReference>
<dbReference type="InterPro" id="IPR026591">
    <property type="entry name" value="Sirtuin_cat_small_dom_sf"/>
</dbReference>